<dbReference type="InterPro" id="IPR013324">
    <property type="entry name" value="RNA_pol_sigma_r3/r4-like"/>
</dbReference>
<dbReference type="OrthoDB" id="1027298at2"/>
<evidence type="ECO:0000259" key="7">
    <source>
        <dbReference type="Pfam" id="PF08281"/>
    </source>
</evidence>
<gene>
    <name evidence="8" type="ORF">CGL56_13990</name>
</gene>
<keyword evidence="2" id="KW-0805">Transcription regulation</keyword>
<dbReference type="PANTHER" id="PTHR43133">
    <property type="entry name" value="RNA POLYMERASE ECF-TYPE SIGMA FACTO"/>
    <property type="match status" value="1"/>
</dbReference>
<comment type="caution">
    <text evidence="8">The sequence shown here is derived from an EMBL/GenBank/DDBJ whole genome shotgun (WGS) entry which is preliminary data.</text>
</comment>
<dbReference type="GO" id="GO:0006352">
    <property type="term" value="P:DNA-templated transcription initiation"/>
    <property type="evidence" value="ECO:0007669"/>
    <property type="project" value="InterPro"/>
</dbReference>
<dbReference type="GO" id="GO:0003677">
    <property type="term" value="F:DNA binding"/>
    <property type="evidence" value="ECO:0007669"/>
    <property type="project" value="UniProtKB-KW"/>
</dbReference>
<dbReference type="Proteomes" id="UP000226437">
    <property type="component" value="Unassembled WGS sequence"/>
</dbReference>
<dbReference type="InterPro" id="IPR007627">
    <property type="entry name" value="RNA_pol_sigma70_r2"/>
</dbReference>
<dbReference type="Gene3D" id="1.10.1740.10">
    <property type="match status" value="1"/>
</dbReference>
<evidence type="ECO:0000313" key="9">
    <source>
        <dbReference type="Proteomes" id="UP000226437"/>
    </source>
</evidence>
<evidence type="ECO:0000256" key="2">
    <source>
        <dbReference type="ARBA" id="ARBA00023015"/>
    </source>
</evidence>
<dbReference type="InterPro" id="IPR039425">
    <property type="entry name" value="RNA_pol_sigma-70-like"/>
</dbReference>
<evidence type="ECO:0000259" key="6">
    <source>
        <dbReference type="Pfam" id="PF04542"/>
    </source>
</evidence>
<dbReference type="InterPro" id="IPR013325">
    <property type="entry name" value="RNA_pol_sigma_r2"/>
</dbReference>
<evidence type="ECO:0000256" key="3">
    <source>
        <dbReference type="ARBA" id="ARBA00023082"/>
    </source>
</evidence>
<keyword evidence="9" id="KW-1185">Reference proteome</keyword>
<name>A0A2G0CDB6_9BACT</name>
<proteinExistence type="inferred from homology"/>
<dbReference type="InterPro" id="IPR014284">
    <property type="entry name" value="RNA_pol_sigma-70_dom"/>
</dbReference>
<dbReference type="Gene3D" id="1.10.10.10">
    <property type="entry name" value="Winged helix-like DNA-binding domain superfamily/Winged helix DNA-binding domain"/>
    <property type="match status" value="1"/>
</dbReference>
<dbReference type="PANTHER" id="PTHR43133:SF8">
    <property type="entry name" value="RNA POLYMERASE SIGMA FACTOR HI_1459-RELATED"/>
    <property type="match status" value="1"/>
</dbReference>
<evidence type="ECO:0000256" key="4">
    <source>
        <dbReference type="ARBA" id="ARBA00023125"/>
    </source>
</evidence>
<dbReference type="SUPFAM" id="SSF88946">
    <property type="entry name" value="Sigma2 domain of RNA polymerase sigma factors"/>
    <property type="match status" value="1"/>
</dbReference>
<dbReference type="Pfam" id="PF08281">
    <property type="entry name" value="Sigma70_r4_2"/>
    <property type="match status" value="1"/>
</dbReference>
<dbReference type="GO" id="GO:0016987">
    <property type="term" value="F:sigma factor activity"/>
    <property type="evidence" value="ECO:0007669"/>
    <property type="project" value="UniProtKB-KW"/>
</dbReference>
<dbReference type="InterPro" id="IPR036388">
    <property type="entry name" value="WH-like_DNA-bd_sf"/>
</dbReference>
<sequence>MEDLDIVQAYRAHQHATCFQILYDRYAGKVYSKAMTMLHRPGEAEDATQEIFTKIFLSLGQFEGQAKFSTWIYSITYNLCIDKIRKSKRSRELFASEVENPPDTAEEVPDEALMSMQVNELRFVLQQLTEAERTLLLMKYKDGVKIRAIAELLGKNESAVKMQLKRIKEKAKRIHDKQFTSIA</sequence>
<dbReference type="NCBIfam" id="TIGR02937">
    <property type="entry name" value="sigma70-ECF"/>
    <property type="match status" value="1"/>
</dbReference>
<evidence type="ECO:0000256" key="1">
    <source>
        <dbReference type="ARBA" id="ARBA00010641"/>
    </source>
</evidence>
<dbReference type="SUPFAM" id="SSF88659">
    <property type="entry name" value="Sigma3 and sigma4 domains of RNA polymerase sigma factors"/>
    <property type="match status" value="1"/>
</dbReference>
<feature type="domain" description="RNA polymerase sigma factor 70 region 4 type 2" evidence="7">
    <location>
        <begin position="120"/>
        <end position="170"/>
    </location>
</feature>
<dbReference type="Pfam" id="PF04542">
    <property type="entry name" value="Sigma70_r2"/>
    <property type="match status" value="1"/>
</dbReference>
<keyword evidence="4" id="KW-0238">DNA-binding</keyword>
<protein>
    <submittedName>
        <fullName evidence="8">RNA polymerase subunit sigma-24</fullName>
    </submittedName>
</protein>
<reference evidence="8 9" key="1">
    <citation type="submission" date="2017-10" db="EMBL/GenBank/DDBJ databases">
        <title>The draft genome sequence of Lewinella marina KCTC 32374.</title>
        <authorList>
            <person name="Wang K."/>
        </authorList>
    </citation>
    <scope>NUCLEOTIDE SEQUENCE [LARGE SCALE GENOMIC DNA]</scope>
    <source>
        <strain evidence="8 9">MKG-38</strain>
    </source>
</reference>
<feature type="domain" description="RNA polymerase sigma-70 region 2" evidence="6">
    <location>
        <begin position="22"/>
        <end position="89"/>
    </location>
</feature>
<comment type="similarity">
    <text evidence="1">Belongs to the sigma-70 factor family. ECF subfamily.</text>
</comment>
<accession>A0A2G0CDB6</accession>
<evidence type="ECO:0000256" key="5">
    <source>
        <dbReference type="ARBA" id="ARBA00023163"/>
    </source>
</evidence>
<dbReference type="EMBL" id="PDLO01000006">
    <property type="protein sequence ID" value="PHK97920.1"/>
    <property type="molecule type" value="Genomic_DNA"/>
</dbReference>
<keyword evidence="5" id="KW-0804">Transcription</keyword>
<organism evidence="8 9">
    <name type="scientific">Neolewinella marina</name>
    <dbReference type="NCBI Taxonomy" id="438751"/>
    <lineage>
        <taxon>Bacteria</taxon>
        <taxon>Pseudomonadati</taxon>
        <taxon>Bacteroidota</taxon>
        <taxon>Saprospiria</taxon>
        <taxon>Saprospirales</taxon>
        <taxon>Lewinellaceae</taxon>
        <taxon>Neolewinella</taxon>
    </lineage>
</organism>
<dbReference type="AlphaFoldDB" id="A0A2G0CDB6"/>
<keyword evidence="3" id="KW-0731">Sigma factor</keyword>
<evidence type="ECO:0000313" key="8">
    <source>
        <dbReference type="EMBL" id="PHK97920.1"/>
    </source>
</evidence>
<dbReference type="InterPro" id="IPR013249">
    <property type="entry name" value="RNA_pol_sigma70_r4_t2"/>
</dbReference>